<dbReference type="InterPro" id="IPR011044">
    <property type="entry name" value="Quino_amine_DH_bsu"/>
</dbReference>
<feature type="compositionally biased region" description="Low complexity" evidence="1">
    <location>
        <begin position="30"/>
        <end position="49"/>
    </location>
</feature>
<comment type="caution">
    <text evidence="4">The sequence shown here is derived from an EMBL/GenBank/DDBJ whole genome shotgun (WGS) entry which is preliminary data.</text>
</comment>
<proteinExistence type="predicted"/>
<dbReference type="SUPFAM" id="SSF50969">
    <property type="entry name" value="YVTN repeat-like/Quinoprotein amine dehydrogenase"/>
    <property type="match status" value="1"/>
</dbReference>
<dbReference type="PROSITE" id="PS51257">
    <property type="entry name" value="PROKAR_LIPOPROTEIN"/>
    <property type="match status" value="1"/>
</dbReference>
<feature type="region of interest" description="Disordered" evidence="1">
    <location>
        <begin position="29"/>
        <end position="49"/>
    </location>
</feature>
<name>A0A928V2U7_9GAMM</name>
<feature type="domain" description="Choice-of-anchor I" evidence="3">
    <location>
        <begin position="75"/>
        <end position="351"/>
    </location>
</feature>
<dbReference type="Pfam" id="PF22494">
    <property type="entry name" value="choice_anch_I"/>
    <property type="match status" value="2"/>
</dbReference>
<dbReference type="AlphaFoldDB" id="A0A928V2U7"/>
<dbReference type="EMBL" id="PRDL01000001">
    <property type="protein sequence ID" value="MBE8715614.1"/>
    <property type="molecule type" value="Genomic_DNA"/>
</dbReference>
<organism evidence="4 5">
    <name type="scientific">Cellvibrio polysaccharolyticus</name>
    <dbReference type="NCBI Taxonomy" id="2082724"/>
    <lineage>
        <taxon>Bacteria</taxon>
        <taxon>Pseudomonadati</taxon>
        <taxon>Pseudomonadota</taxon>
        <taxon>Gammaproteobacteria</taxon>
        <taxon>Cellvibrionales</taxon>
        <taxon>Cellvibrionaceae</taxon>
        <taxon>Cellvibrio</taxon>
    </lineage>
</organism>
<evidence type="ECO:0000256" key="1">
    <source>
        <dbReference type="SAM" id="MobiDB-lite"/>
    </source>
</evidence>
<feature type="signal peptide" evidence="2">
    <location>
        <begin position="1"/>
        <end position="21"/>
    </location>
</feature>
<evidence type="ECO:0000313" key="5">
    <source>
        <dbReference type="Proteomes" id="UP000652567"/>
    </source>
</evidence>
<dbReference type="Proteomes" id="UP000652567">
    <property type="component" value="Unassembled WGS sequence"/>
</dbReference>
<dbReference type="NCBIfam" id="NF038117">
    <property type="entry name" value="choice_anch_I"/>
    <property type="match status" value="1"/>
</dbReference>
<dbReference type="PANTHER" id="PTHR46928">
    <property type="entry name" value="MESENCHYME-SPECIFIC CELL SURFACE GLYCOPROTEIN"/>
    <property type="match status" value="1"/>
</dbReference>
<protein>
    <submittedName>
        <fullName evidence="4">Alkaline phosphatase</fullName>
    </submittedName>
</protein>
<dbReference type="RefSeq" id="WP_193906082.1">
    <property type="nucleotide sequence ID" value="NZ_PRDL01000001.1"/>
</dbReference>
<dbReference type="Gene3D" id="2.130.10.10">
    <property type="entry name" value="YVTN repeat-like/Quinoprotein amine dehydrogenase"/>
    <property type="match status" value="1"/>
</dbReference>
<dbReference type="InterPro" id="IPR015943">
    <property type="entry name" value="WD40/YVTN_repeat-like_dom_sf"/>
</dbReference>
<accession>A0A928V2U7</accession>
<keyword evidence="2" id="KW-0732">Signal</keyword>
<sequence>MKSIYPLLVVGSLATTLIACGGNDNNRNNASSSSSSVASSQVSSSSSSSSSVAVVTPDAISLSFIGRYNTNVFGKSAAEIPAFDPASKRAFVVNAQAGELDVLDLTSPETPVKISSINAHSIAAGAVVNSVAVHNGIIAIAVEAAVKTDNGFVALYKASDLGYLSHVAVGALPDMLTFTPDGKTLLVANEGEPSDDYRIDPEGSISVIDVTNLTAPVVRTANFHAFNGKEAELRAKGVRIFGPGASAAQDFEPEYIAVSADSKTAWAALQENNAFAKIDIATATVTDIYPMGYKDHGLAGQGFDPTDTDKKAEVKAWPGVRGLYMPDAIAAYEAQGKTWLVSANEGDARAWGEDNDAYWKGDATQGFVEEFRVKHLVHKSGFDRRAGDDLPPQLRELAAGALLNPDVFHYCGAVAGDPKECREDNLLGRLNITWTLGYRTDANHQPVMFNDKGVADPAGDRLMYDALYSYGARSFAIWSEDGELVWDSGDQFEQFLTSADCKLKAARDLPCVNFFNSNHEEGNSFDNRSDNKGPEPEGVALGKLGEKTFAFIGLERMGGVMVYDISNPQAPVFQDYLNTRENWTAADPGSVLAEAGDLGPEGLVFVAAADSPNGKPLLIVGNEVSGTTSIYEIELQ</sequence>
<dbReference type="InterPro" id="IPR055188">
    <property type="entry name" value="Choice_anch_I"/>
</dbReference>
<feature type="chain" id="PRO_5038094404" evidence="2">
    <location>
        <begin position="22"/>
        <end position="636"/>
    </location>
</feature>
<keyword evidence="5" id="KW-1185">Reference proteome</keyword>
<dbReference type="InterPro" id="IPR052956">
    <property type="entry name" value="Mesenchyme-surface_protein"/>
</dbReference>
<evidence type="ECO:0000256" key="2">
    <source>
        <dbReference type="SAM" id="SignalP"/>
    </source>
</evidence>
<gene>
    <name evidence="4" type="ORF">C4F51_00235</name>
</gene>
<reference evidence="4" key="1">
    <citation type="submission" date="2018-07" db="EMBL/GenBank/DDBJ databases">
        <title>Genome assembly of strain Ka43.</title>
        <authorList>
            <person name="Kukolya J."/>
            <person name="Nagy I."/>
            <person name="Horvath B."/>
            <person name="Toth A."/>
        </authorList>
    </citation>
    <scope>NUCLEOTIDE SEQUENCE</scope>
    <source>
        <strain evidence="4">KB43</strain>
    </source>
</reference>
<evidence type="ECO:0000313" key="4">
    <source>
        <dbReference type="EMBL" id="MBE8715614.1"/>
    </source>
</evidence>
<evidence type="ECO:0000259" key="3">
    <source>
        <dbReference type="Pfam" id="PF22494"/>
    </source>
</evidence>
<dbReference type="PANTHER" id="PTHR46928:SF1">
    <property type="entry name" value="MESENCHYME-SPECIFIC CELL SURFACE GLYCOPROTEIN"/>
    <property type="match status" value="1"/>
</dbReference>
<feature type="domain" description="Choice-of-anchor I" evidence="3">
    <location>
        <begin position="450"/>
        <end position="633"/>
    </location>
</feature>